<feature type="domain" description="DUF6593" evidence="1">
    <location>
        <begin position="18"/>
        <end position="162"/>
    </location>
</feature>
<sequence>METLHIYSPHFFSRKLQVTDSEKHTVLYNVRYKTLGRPDMIVNRGQGKDDDNVIGSLTFRCWSSDIDAETPLGRIQMTKKSCFSGSHHFTCDGSTWCWKRGGGFYCHLQLVDDNGRPVATLERPAWACRKQGTITVLQEVSSSTLDVIVITALAKLEAKRRQERRNQGN</sequence>
<accession>A0A367LFS5</accession>
<dbReference type="AlphaFoldDB" id="A0A367LFS5"/>
<evidence type="ECO:0000259" key="1">
    <source>
        <dbReference type="Pfam" id="PF20236"/>
    </source>
</evidence>
<comment type="caution">
    <text evidence="2">The sequence shown here is derived from an EMBL/GenBank/DDBJ whole genome shotgun (WGS) entry which is preliminary data.</text>
</comment>
<keyword evidence="3" id="KW-1185">Reference proteome</keyword>
<proteinExistence type="predicted"/>
<reference evidence="2 3" key="1">
    <citation type="journal article" date="2015" name="BMC Genomics">
        <title>Insights from the genome of Ophiocordyceps polyrhachis-furcata to pathogenicity and host specificity in insect fungi.</title>
        <authorList>
            <person name="Wichadakul D."/>
            <person name="Kobmoo N."/>
            <person name="Ingsriswang S."/>
            <person name="Tangphatsornruang S."/>
            <person name="Chantasingh D."/>
            <person name="Luangsa-ard J.J."/>
            <person name="Eurwilaichitr L."/>
        </authorList>
    </citation>
    <scope>NUCLEOTIDE SEQUENCE [LARGE SCALE GENOMIC DNA]</scope>
    <source>
        <strain evidence="2 3">BCC 54312</strain>
    </source>
</reference>
<dbReference type="Pfam" id="PF20236">
    <property type="entry name" value="DUF6593"/>
    <property type="match status" value="1"/>
</dbReference>
<gene>
    <name evidence="2" type="ORF">L249_1199</name>
</gene>
<dbReference type="Proteomes" id="UP000253664">
    <property type="component" value="Unassembled WGS sequence"/>
</dbReference>
<evidence type="ECO:0000313" key="2">
    <source>
        <dbReference type="EMBL" id="RCI13270.1"/>
    </source>
</evidence>
<dbReference type="EMBL" id="LKCN02000007">
    <property type="protein sequence ID" value="RCI13270.1"/>
    <property type="molecule type" value="Genomic_DNA"/>
</dbReference>
<dbReference type="InterPro" id="IPR046528">
    <property type="entry name" value="DUF6593"/>
</dbReference>
<evidence type="ECO:0000313" key="3">
    <source>
        <dbReference type="Proteomes" id="UP000253664"/>
    </source>
</evidence>
<dbReference type="OrthoDB" id="4725912at2759"/>
<organism evidence="2 3">
    <name type="scientific">Ophiocordyceps polyrhachis-furcata BCC 54312</name>
    <dbReference type="NCBI Taxonomy" id="1330021"/>
    <lineage>
        <taxon>Eukaryota</taxon>
        <taxon>Fungi</taxon>
        <taxon>Dikarya</taxon>
        <taxon>Ascomycota</taxon>
        <taxon>Pezizomycotina</taxon>
        <taxon>Sordariomycetes</taxon>
        <taxon>Hypocreomycetidae</taxon>
        <taxon>Hypocreales</taxon>
        <taxon>Ophiocordycipitaceae</taxon>
        <taxon>Ophiocordyceps</taxon>
    </lineage>
</organism>
<protein>
    <recommendedName>
        <fullName evidence="1">DUF6593 domain-containing protein</fullName>
    </recommendedName>
</protein>
<name>A0A367LFS5_9HYPO</name>